<name>A0AAD9HE39_9PEZI</name>
<reference evidence="1" key="1">
    <citation type="submission" date="2021-06" db="EMBL/GenBank/DDBJ databases">
        <title>Comparative genomics, transcriptomics and evolutionary studies reveal genomic signatures of adaptation to plant cell wall in hemibiotrophic fungi.</title>
        <authorList>
            <consortium name="DOE Joint Genome Institute"/>
            <person name="Baroncelli R."/>
            <person name="Diaz J.F."/>
            <person name="Benocci T."/>
            <person name="Peng M."/>
            <person name="Battaglia E."/>
            <person name="Haridas S."/>
            <person name="Andreopoulos W."/>
            <person name="Labutti K."/>
            <person name="Pangilinan J."/>
            <person name="Floch G.L."/>
            <person name="Makela M.R."/>
            <person name="Henrissat B."/>
            <person name="Grigoriev I.V."/>
            <person name="Crouch J.A."/>
            <person name="De Vries R.P."/>
            <person name="Sukno S.A."/>
            <person name="Thon M.R."/>
        </authorList>
    </citation>
    <scope>NUCLEOTIDE SEQUENCE</scope>
    <source>
        <strain evidence="1">MAFF235873</strain>
    </source>
</reference>
<protein>
    <submittedName>
        <fullName evidence="1">Uncharacterized protein</fullName>
    </submittedName>
</protein>
<gene>
    <name evidence="1" type="ORF">LX32DRAFT_16776</name>
</gene>
<sequence length="214" mass="22969">MCPCLILAVGFLAFPPPLLVSCCLSLLGTWPRPRFRPVSGPVPVSCPSPAAPLSLPACLPACLLACLLALTLASPTVLLHCGFIRACFNLVEEPSDPTLPSTSLPPSNTLISPRLGTASGQTAAHLSVSAAHVCQYHLPSVAISPLFIHAHPLPQSAAVITHTDLARRYFLLYMLAHFLVYLTHTHTPHTQSLPLSLSLSHIHTHTHRRAENCR</sequence>
<dbReference type="Proteomes" id="UP001232148">
    <property type="component" value="Unassembled WGS sequence"/>
</dbReference>
<dbReference type="EMBL" id="MU842911">
    <property type="protein sequence ID" value="KAK2026612.1"/>
    <property type="molecule type" value="Genomic_DNA"/>
</dbReference>
<keyword evidence="2" id="KW-1185">Reference proteome</keyword>
<proteinExistence type="predicted"/>
<dbReference type="AlphaFoldDB" id="A0AAD9HE39"/>
<accession>A0AAD9HE39</accession>
<evidence type="ECO:0000313" key="2">
    <source>
        <dbReference type="Proteomes" id="UP001232148"/>
    </source>
</evidence>
<comment type="caution">
    <text evidence="1">The sequence shown here is derived from an EMBL/GenBank/DDBJ whole genome shotgun (WGS) entry which is preliminary data.</text>
</comment>
<organism evidence="1 2">
    <name type="scientific">Colletotrichum zoysiae</name>
    <dbReference type="NCBI Taxonomy" id="1216348"/>
    <lineage>
        <taxon>Eukaryota</taxon>
        <taxon>Fungi</taxon>
        <taxon>Dikarya</taxon>
        <taxon>Ascomycota</taxon>
        <taxon>Pezizomycotina</taxon>
        <taxon>Sordariomycetes</taxon>
        <taxon>Hypocreomycetidae</taxon>
        <taxon>Glomerellales</taxon>
        <taxon>Glomerellaceae</taxon>
        <taxon>Colletotrichum</taxon>
        <taxon>Colletotrichum graminicola species complex</taxon>
    </lineage>
</organism>
<evidence type="ECO:0000313" key="1">
    <source>
        <dbReference type="EMBL" id="KAK2026612.1"/>
    </source>
</evidence>